<evidence type="ECO:0000259" key="2">
    <source>
        <dbReference type="Pfam" id="PF04187"/>
    </source>
</evidence>
<feature type="signal peptide" evidence="1">
    <location>
        <begin position="1"/>
        <end position="23"/>
    </location>
</feature>
<dbReference type="AlphaFoldDB" id="A0A1M5ASA7"/>
<dbReference type="Gene3D" id="1.10.8.760">
    <property type="entry name" value="Haem-binding uptake, Tiki superfamily, ChaN, domain 2"/>
    <property type="match status" value="1"/>
</dbReference>
<organism evidence="3 4">
    <name type="scientific">Ruegeria intermedia</name>
    <dbReference type="NCBI Taxonomy" id="996115"/>
    <lineage>
        <taxon>Bacteria</taxon>
        <taxon>Pseudomonadati</taxon>
        <taxon>Pseudomonadota</taxon>
        <taxon>Alphaproteobacteria</taxon>
        <taxon>Rhodobacterales</taxon>
        <taxon>Roseobacteraceae</taxon>
        <taxon>Ruegeria</taxon>
    </lineage>
</organism>
<keyword evidence="4" id="KW-1185">Reference proteome</keyword>
<name>A0A1M5ASA7_9RHOB</name>
<gene>
    <name evidence="3" type="ORF">SAMN05444279_1287</name>
</gene>
<dbReference type="Gene3D" id="3.40.50.11550">
    <property type="match status" value="1"/>
</dbReference>
<feature type="chain" id="PRO_5012883574" evidence="1">
    <location>
        <begin position="24"/>
        <end position="274"/>
    </location>
</feature>
<dbReference type="Proteomes" id="UP000325134">
    <property type="component" value="Unassembled WGS sequence"/>
</dbReference>
<dbReference type="RefSeq" id="WP_149777101.1">
    <property type="nucleotide sequence ID" value="NZ_FQVK01000028.1"/>
</dbReference>
<proteinExistence type="predicted"/>
<protein>
    <submittedName>
        <fullName evidence="3">Uncharacterized iron-regulated protein</fullName>
    </submittedName>
</protein>
<dbReference type="OrthoDB" id="9795827at2"/>
<dbReference type="CDD" id="cd14727">
    <property type="entry name" value="ChanN-like"/>
    <property type="match status" value="1"/>
</dbReference>
<dbReference type="EMBL" id="FQVK01000028">
    <property type="protein sequence ID" value="SHF33119.1"/>
    <property type="molecule type" value="Genomic_DNA"/>
</dbReference>
<dbReference type="Pfam" id="PF04187">
    <property type="entry name" value="Cofac_haem_bdg"/>
    <property type="match status" value="1"/>
</dbReference>
<evidence type="ECO:0000313" key="4">
    <source>
        <dbReference type="Proteomes" id="UP000325134"/>
    </source>
</evidence>
<sequence length="274" mass="29156">MRFLAILTAAAVSLTGMARMAAAGEYIPGDVLAQMKEADVVILGEVHDNPRHHLVQTEAIAAIQPSAVVWEMVTEEGAQRLAQTAASNPEELSRILRWAESGWPPLSMYYPVFQASDAPVYGAMVPRAAARAAMERGAATALGADAARYGLTVPLAPEDQAARESEQQAAHCNAMPAEILPQLVAIQRLRDAVLARAILRAMDETGGPVAVITGNGHARKDQGIPTFLARLRPGLKLFVLGQAEDGALTGQFDAVIDSPAAEREDPCKAFETQD</sequence>
<dbReference type="SUPFAM" id="SSF159501">
    <property type="entry name" value="EreA/ChaN-like"/>
    <property type="match status" value="1"/>
</dbReference>
<evidence type="ECO:0000256" key="1">
    <source>
        <dbReference type="SAM" id="SignalP"/>
    </source>
</evidence>
<keyword evidence="1" id="KW-0732">Signal</keyword>
<feature type="domain" description="Haem-binding uptake Tiki superfamily ChaN" evidence="2">
    <location>
        <begin position="31"/>
        <end position="227"/>
    </location>
</feature>
<accession>A0A1M5ASA7</accession>
<dbReference type="InterPro" id="IPR007314">
    <property type="entry name" value="Cofac_haem-bd_dom"/>
</dbReference>
<reference evidence="3 4" key="1">
    <citation type="submission" date="2016-11" db="EMBL/GenBank/DDBJ databases">
        <authorList>
            <person name="Varghese N."/>
            <person name="Submissions S."/>
        </authorList>
    </citation>
    <scope>NUCLEOTIDE SEQUENCE [LARGE SCALE GENOMIC DNA]</scope>
    <source>
        <strain evidence="3 4">DSM 29341</strain>
    </source>
</reference>
<evidence type="ECO:0000313" key="3">
    <source>
        <dbReference type="EMBL" id="SHF33119.1"/>
    </source>
</evidence>